<dbReference type="GO" id="GO:0055085">
    <property type="term" value="P:transmembrane transport"/>
    <property type="evidence" value="ECO:0007669"/>
    <property type="project" value="UniProtKB-ARBA"/>
</dbReference>
<dbReference type="Pfam" id="PF00005">
    <property type="entry name" value="ABC_tran"/>
    <property type="match status" value="2"/>
</dbReference>
<dbReference type="InterPro" id="IPR003439">
    <property type="entry name" value="ABC_transporter-like_ATP-bd"/>
</dbReference>
<dbReference type="PANTHER" id="PTHR43776">
    <property type="entry name" value="TRANSPORT ATP-BINDING PROTEIN"/>
    <property type="match status" value="1"/>
</dbReference>
<sequence length="513" mass="54993">MTDTLIQVRNLRVEFDGRAEVRGVDLELRRGEILAIVGESGSGKSVTTRSLVGLAGGRVSADRLDLFGASALDLSERQWRGIRGARVSLVFQDALVALDPLRTIADEIGESLSAVPRNERNDRIDGLLRSVGIADPQVRKRQRPFQLSGGQRQRALIASALAAGPDVIIADEPTTALDVTVQKQVLELLAEQVAGGRAMILVSHDLAVVASIADRVLVMRAGEVVEAGPTREVIERPRHEYTRALLAAVPHGSARARATEPVFTAAGLTKSYRGVRAISDVSFEVGAGEVLGVVGESGSGKSTVAKIVTGLIEPDCGEMRFGTEPLTRKTRKPGELGLVAQDSVGSFDPRYRVGEIIAESVALRVPRAERRAEVLRLLDAVHLPADTIDRHPRELSGGQRQRVNIARALGDRPRLIVCDEPVSALDISVQAQILDLVAELAATEDVAIVFISHDLAVIRQICHRVLVLNHGVVVESGTADDVFHHPSSPYTQALLDAVPRLAVPAPTESSSRA</sequence>
<dbReference type="InterPro" id="IPR017871">
    <property type="entry name" value="ABC_transporter-like_CS"/>
</dbReference>
<keyword evidence="7" id="KW-1185">Reference proteome</keyword>
<dbReference type="GO" id="GO:0015833">
    <property type="term" value="P:peptide transport"/>
    <property type="evidence" value="ECO:0007669"/>
    <property type="project" value="InterPro"/>
</dbReference>
<dbReference type="InterPro" id="IPR013563">
    <property type="entry name" value="Oligopep_ABC_C"/>
</dbReference>
<feature type="domain" description="ABC transporter" evidence="5">
    <location>
        <begin position="263"/>
        <end position="495"/>
    </location>
</feature>
<evidence type="ECO:0000313" key="7">
    <source>
        <dbReference type="Proteomes" id="UP000572007"/>
    </source>
</evidence>
<dbReference type="AlphaFoldDB" id="A0A846W4U6"/>
<evidence type="ECO:0000259" key="5">
    <source>
        <dbReference type="PROSITE" id="PS50893"/>
    </source>
</evidence>
<keyword evidence="2" id="KW-0813">Transport</keyword>
<evidence type="ECO:0000256" key="3">
    <source>
        <dbReference type="ARBA" id="ARBA00022741"/>
    </source>
</evidence>
<organism evidence="6 7">
    <name type="scientific">Nocardia coubleae</name>
    <dbReference type="NCBI Taxonomy" id="356147"/>
    <lineage>
        <taxon>Bacteria</taxon>
        <taxon>Bacillati</taxon>
        <taxon>Actinomycetota</taxon>
        <taxon>Actinomycetes</taxon>
        <taxon>Mycobacteriales</taxon>
        <taxon>Nocardiaceae</taxon>
        <taxon>Nocardia</taxon>
    </lineage>
</organism>
<dbReference type="Proteomes" id="UP000572007">
    <property type="component" value="Unassembled WGS sequence"/>
</dbReference>
<dbReference type="PANTHER" id="PTHR43776:SF7">
    <property type="entry name" value="D,D-DIPEPTIDE TRANSPORT ATP-BINDING PROTEIN DDPF-RELATED"/>
    <property type="match status" value="1"/>
</dbReference>
<gene>
    <name evidence="6" type="ORF">HGA10_10460</name>
</gene>
<dbReference type="PROSITE" id="PS50893">
    <property type="entry name" value="ABC_TRANSPORTER_2"/>
    <property type="match status" value="2"/>
</dbReference>
<dbReference type="PROSITE" id="PS00211">
    <property type="entry name" value="ABC_TRANSPORTER_1"/>
    <property type="match status" value="2"/>
</dbReference>
<dbReference type="RefSeq" id="WP_067642001.1">
    <property type="nucleotide sequence ID" value="NZ_JAAXOM010000002.1"/>
</dbReference>
<dbReference type="CDD" id="cd03257">
    <property type="entry name" value="ABC_NikE_OppD_transporters"/>
    <property type="match status" value="2"/>
</dbReference>
<feature type="domain" description="ABC transporter" evidence="5">
    <location>
        <begin position="6"/>
        <end position="246"/>
    </location>
</feature>
<keyword evidence="4 6" id="KW-0067">ATP-binding</keyword>
<dbReference type="SMART" id="SM00382">
    <property type="entry name" value="AAA"/>
    <property type="match status" value="2"/>
</dbReference>
<dbReference type="Gene3D" id="3.40.50.300">
    <property type="entry name" value="P-loop containing nucleotide triphosphate hydrolases"/>
    <property type="match status" value="2"/>
</dbReference>
<comment type="similarity">
    <text evidence="1">Belongs to the ABC transporter superfamily.</text>
</comment>
<dbReference type="SUPFAM" id="SSF52540">
    <property type="entry name" value="P-loop containing nucleoside triphosphate hydrolases"/>
    <property type="match status" value="2"/>
</dbReference>
<evidence type="ECO:0000256" key="1">
    <source>
        <dbReference type="ARBA" id="ARBA00005417"/>
    </source>
</evidence>
<dbReference type="InterPro" id="IPR050319">
    <property type="entry name" value="ABC_transp_ATP-bind"/>
</dbReference>
<accession>A0A846W4U6</accession>
<proteinExistence type="inferred from homology"/>
<evidence type="ECO:0000256" key="4">
    <source>
        <dbReference type="ARBA" id="ARBA00022840"/>
    </source>
</evidence>
<dbReference type="InterPro" id="IPR003593">
    <property type="entry name" value="AAA+_ATPase"/>
</dbReference>
<comment type="caution">
    <text evidence="6">The sequence shown here is derived from an EMBL/GenBank/DDBJ whole genome shotgun (WGS) entry which is preliminary data.</text>
</comment>
<dbReference type="InterPro" id="IPR027417">
    <property type="entry name" value="P-loop_NTPase"/>
</dbReference>
<dbReference type="Pfam" id="PF08352">
    <property type="entry name" value="oligo_HPY"/>
    <property type="match status" value="2"/>
</dbReference>
<evidence type="ECO:0000313" key="6">
    <source>
        <dbReference type="EMBL" id="NKX87734.1"/>
    </source>
</evidence>
<dbReference type="EMBL" id="JAAXOM010000002">
    <property type="protein sequence ID" value="NKX87734.1"/>
    <property type="molecule type" value="Genomic_DNA"/>
</dbReference>
<reference evidence="6 7" key="1">
    <citation type="submission" date="2020-04" db="EMBL/GenBank/DDBJ databases">
        <title>MicrobeNet Type strains.</title>
        <authorList>
            <person name="Nicholson A.C."/>
        </authorList>
    </citation>
    <scope>NUCLEOTIDE SEQUENCE [LARGE SCALE GENOMIC DNA]</scope>
    <source>
        <strain evidence="6 7">DSM 44960</strain>
    </source>
</reference>
<keyword evidence="3" id="KW-0547">Nucleotide-binding</keyword>
<protein>
    <submittedName>
        <fullName evidence="6">ABC transporter ATP-binding protein</fullName>
    </submittedName>
</protein>
<dbReference type="GO" id="GO:0016887">
    <property type="term" value="F:ATP hydrolysis activity"/>
    <property type="evidence" value="ECO:0007669"/>
    <property type="project" value="InterPro"/>
</dbReference>
<evidence type="ECO:0000256" key="2">
    <source>
        <dbReference type="ARBA" id="ARBA00022448"/>
    </source>
</evidence>
<name>A0A846W4U6_9NOCA</name>
<dbReference type="GO" id="GO:0005524">
    <property type="term" value="F:ATP binding"/>
    <property type="evidence" value="ECO:0007669"/>
    <property type="project" value="UniProtKB-KW"/>
</dbReference>